<dbReference type="Proteomes" id="UP000232122">
    <property type="component" value="Unassembled WGS sequence"/>
</dbReference>
<name>A0A2N0B8E4_9LEPT</name>
<dbReference type="OrthoDB" id="337433at2"/>
<dbReference type="AlphaFoldDB" id="A0A2N0B8E4"/>
<sequence>MKLLERAIDRFGGWKLWERLDSVEFRFERLGAPLPVLKGLGRTFQKHGSVRIFPKRMTTEFPEYPSPDKKIVFQNGKVGIFNIEEEPLSFGIPNYRDTFSGFGKYRRWNALDVSYFFGYAVLQYLGVPFILREHAVRETEFANGFRIDAVFPPGAHVHCRRQSYFFDREGLLVRHDYTADVVGVWAKGAHFTSVYSEWEGLPIATERNVFVRLGTFATPIPVLSAKLAPLRVNFS</sequence>
<evidence type="ECO:0000313" key="3">
    <source>
        <dbReference type="Proteomes" id="UP000232122"/>
    </source>
</evidence>
<organism evidence="2">
    <name type="scientific">Leptospira ellisii</name>
    <dbReference type="NCBI Taxonomy" id="2023197"/>
    <lineage>
        <taxon>Bacteria</taxon>
        <taxon>Pseudomonadati</taxon>
        <taxon>Spirochaetota</taxon>
        <taxon>Spirochaetia</taxon>
        <taxon>Leptospirales</taxon>
        <taxon>Leptospiraceae</taxon>
        <taxon>Leptospira</taxon>
    </lineage>
</organism>
<accession>A0A2N0B8E4</accession>
<comment type="caution">
    <text evidence="2">The sequence shown here is derived from an EMBL/GenBank/DDBJ whole genome shotgun (WGS) entry which is preliminary data.</text>
</comment>
<dbReference type="EMBL" id="NPEF01000104">
    <property type="protein sequence ID" value="PJZ92796.1"/>
    <property type="molecule type" value="Genomic_DNA"/>
</dbReference>
<evidence type="ECO:0000313" key="1">
    <source>
        <dbReference type="EMBL" id="MDV6234486.1"/>
    </source>
</evidence>
<reference evidence="1 3" key="2">
    <citation type="journal article" date="2018" name="Microb. Genom.">
        <title>Deciphering the unexplored Leptospira diversity from soils uncovers genomic evolution to virulence.</title>
        <authorList>
            <person name="Thibeaux R."/>
            <person name="Iraola G."/>
            <person name="Ferres I."/>
            <person name="Bierque E."/>
            <person name="Girault D."/>
            <person name="Soupe-Gilbert M.E."/>
            <person name="Picardeau M."/>
            <person name="Goarant C."/>
        </authorList>
    </citation>
    <scope>NUCLEOTIDE SEQUENCE [LARGE SCALE GENOMIC DNA]</scope>
    <source>
        <strain evidence="1 3">ATI7-C-A5</strain>
    </source>
</reference>
<dbReference type="EMBL" id="NPEF02000002">
    <property type="protein sequence ID" value="MDV6234486.1"/>
    <property type="molecule type" value="Genomic_DNA"/>
</dbReference>
<gene>
    <name evidence="1" type="ORF">CH379_002455</name>
    <name evidence="2" type="ORF">CH379_11245</name>
</gene>
<reference evidence="2" key="1">
    <citation type="submission" date="2017-07" db="EMBL/GenBank/DDBJ databases">
        <title>Leptospira spp. isolated from tropical soils.</title>
        <authorList>
            <person name="Thibeaux R."/>
            <person name="Iraola G."/>
            <person name="Ferres I."/>
            <person name="Bierque E."/>
            <person name="Girault D."/>
            <person name="Soupe-Gilbert M.-E."/>
            <person name="Picardeau M."/>
            <person name="Goarant C."/>
        </authorList>
    </citation>
    <scope>NUCLEOTIDE SEQUENCE [LARGE SCALE GENOMIC DNA]</scope>
    <source>
        <strain evidence="2">ATI7-C-A5</strain>
    </source>
</reference>
<accession>A0A2N0BG60</accession>
<protein>
    <submittedName>
        <fullName evidence="2">Uncharacterized protein</fullName>
    </submittedName>
</protein>
<evidence type="ECO:0000313" key="2">
    <source>
        <dbReference type="EMBL" id="PJZ92796.1"/>
    </source>
</evidence>
<proteinExistence type="predicted"/>
<reference evidence="1" key="3">
    <citation type="submission" date="2023-10" db="EMBL/GenBank/DDBJ databases">
        <authorList>
            <person name="Picardeau M."/>
            <person name="Thibeaux R."/>
        </authorList>
    </citation>
    <scope>NUCLEOTIDE SEQUENCE</scope>
    <source>
        <strain evidence="1">ATI7-C-A5</strain>
    </source>
</reference>
<dbReference type="RefSeq" id="WP_100748228.1">
    <property type="nucleotide sequence ID" value="NZ_NPEF02000002.1"/>
</dbReference>
<keyword evidence="3" id="KW-1185">Reference proteome</keyword>